<dbReference type="InterPro" id="IPR010982">
    <property type="entry name" value="Lambda_DNA-bd_dom_sf"/>
</dbReference>
<organism evidence="5 6">
    <name type="scientific">Brevundimonas kwangchunensis</name>
    <dbReference type="NCBI Taxonomy" id="322163"/>
    <lineage>
        <taxon>Bacteria</taxon>
        <taxon>Pseudomonadati</taxon>
        <taxon>Pseudomonadota</taxon>
        <taxon>Alphaproteobacteria</taxon>
        <taxon>Caulobacterales</taxon>
        <taxon>Caulobacteraceae</taxon>
        <taxon>Brevundimonas</taxon>
    </lineage>
</organism>
<dbReference type="CDD" id="cd01545">
    <property type="entry name" value="PBP1_SalR"/>
    <property type="match status" value="1"/>
</dbReference>
<dbReference type="InterPro" id="IPR000843">
    <property type="entry name" value="HTH_LacI"/>
</dbReference>
<accession>A0ABP3S6F8</accession>
<dbReference type="PROSITE" id="PS50932">
    <property type="entry name" value="HTH_LACI_2"/>
    <property type="match status" value="1"/>
</dbReference>
<gene>
    <name evidence="5" type="ORF">GCM10009422_25320</name>
</gene>
<keyword evidence="1" id="KW-0805">Transcription regulation</keyword>
<dbReference type="Gene3D" id="3.40.50.2300">
    <property type="match status" value="2"/>
</dbReference>
<dbReference type="PANTHER" id="PTHR30146">
    <property type="entry name" value="LACI-RELATED TRANSCRIPTIONAL REPRESSOR"/>
    <property type="match status" value="1"/>
</dbReference>
<evidence type="ECO:0000259" key="4">
    <source>
        <dbReference type="PROSITE" id="PS50932"/>
    </source>
</evidence>
<keyword evidence="2 5" id="KW-0238">DNA-binding</keyword>
<dbReference type="RefSeq" id="WP_343794346.1">
    <property type="nucleotide sequence ID" value="NZ_BAAAGA010000006.1"/>
</dbReference>
<dbReference type="InterPro" id="IPR046335">
    <property type="entry name" value="LacI/GalR-like_sensor"/>
</dbReference>
<keyword evidence="6" id="KW-1185">Reference proteome</keyword>
<feature type="domain" description="HTH lacI-type" evidence="4">
    <location>
        <begin position="3"/>
        <end position="57"/>
    </location>
</feature>
<dbReference type="CDD" id="cd01392">
    <property type="entry name" value="HTH_LacI"/>
    <property type="match status" value="1"/>
</dbReference>
<dbReference type="Pfam" id="PF00356">
    <property type="entry name" value="LacI"/>
    <property type="match status" value="1"/>
</dbReference>
<dbReference type="InterPro" id="IPR028082">
    <property type="entry name" value="Peripla_BP_I"/>
</dbReference>
<evidence type="ECO:0000256" key="3">
    <source>
        <dbReference type="ARBA" id="ARBA00023163"/>
    </source>
</evidence>
<comment type="caution">
    <text evidence="5">The sequence shown here is derived from an EMBL/GenBank/DDBJ whole genome shotgun (WGS) entry which is preliminary data.</text>
</comment>
<dbReference type="Pfam" id="PF13377">
    <property type="entry name" value="Peripla_BP_3"/>
    <property type="match status" value="1"/>
</dbReference>
<dbReference type="SMART" id="SM00354">
    <property type="entry name" value="HTH_LACI"/>
    <property type="match status" value="1"/>
</dbReference>
<dbReference type="GO" id="GO:0003677">
    <property type="term" value="F:DNA binding"/>
    <property type="evidence" value="ECO:0007669"/>
    <property type="project" value="UniProtKB-KW"/>
</dbReference>
<evidence type="ECO:0000256" key="2">
    <source>
        <dbReference type="ARBA" id="ARBA00023125"/>
    </source>
</evidence>
<dbReference type="Proteomes" id="UP001501352">
    <property type="component" value="Unassembled WGS sequence"/>
</dbReference>
<dbReference type="EMBL" id="BAAAGA010000006">
    <property type="protein sequence ID" value="GAA0627299.1"/>
    <property type="molecule type" value="Genomic_DNA"/>
</dbReference>
<keyword evidence="3" id="KW-0804">Transcription</keyword>
<proteinExistence type="predicted"/>
<dbReference type="PROSITE" id="PS00356">
    <property type="entry name" value="HTH_LACI_1"/>
    <property type="match status" value="1"/>
</dbReference>
<dbReference type="SUPFAM" id="SSF53822">
    <property type="entry name" value="Periplasmic binding protein-like I"/>
    <property type="match status" value="1"/>
</dbReference>
<dbReference type="Gene3D" id="1.10.260.40">
    <property type="entry name" value="lambda repressor-like DNA-binding domains"/>
    <property type="match status" value="1"/>
</dbReference>
<evidence type="ECO:0000313" key="6">
    <source>
        <dbReference type="Proteomes" id="UP001501352"/>
    </source>
</evidence>
<protein>
    <submittedName>
        <fullName evidence="5">LacI family DNA-binding transcriptional regulator</fullName>
    </submittedName>
</protein>
<sequence length="344" mass="36715">MTATIYDVAALAGVSIKSVSRVLNRGPNVSPKLQAKVLAAVETLDYRPNLSARSLAGASSYLIAAFVDAELTLEHWRSGRGNDYLSRLEYGALVECRKAGYHLMVELVDYGSPSLETWLLALLRSLKPDGVLLTPPNSDDPRVLDVLERNGTPFVRLGAEIDLDRGMRVFMDDRQAAADMTAHLIALGHRRIGFIAGPGSYAASRKRREGFEAAMARHGLEVDPGLVVEGDFTFDSGRRAGTAILGRPERPTAIFASNDDMALGVLNAAAALGVATPAALAVCGFDDTPSAMLSTPPLTTIRQPVAEMAAAATRLLLPPSAGQQGHAERVDYALIDRLSTRPPS</sequence>
<evidence type="ECO:0000313" key="5">
    <source>
        <dbReference type="EMBL" id="GAA0627299.1"/>
    </source>
</evidence>
<dbReference type="PANTHER" id="PTHR30146:SF153">
    <property type="entry name" value="LACTOSE OPERON REPRESSOR"/>
    <property type="match status" value="1"/>
</dbReference>
<evidence type="ECO:0000256" key="1">
    <source>
        <dbReference type="ARBA" id="ARBA00023015"/>
    </source>
</evidence>
<dbReference type="SUPFAM" id="SSF47413">
    <property type="entry name" value="lambda repressor-like DNA-binding domains"/>
    <property type="match status" value="1"/>
</dbReference>
<name>A0ABP3S6F8_9CAUL</name>
<reference evidence="6" key="1">
    <citation type="journal article" date="2019" name="Int. J. Syst. Evol. Microbiol.">
        <title>The Global Catalogue of Microorganisms (GCM) 10K type strain sequencing project: providing services to taxonomists for standard genome sequencing and annotation.</title>
        <authorList>
            <consortium name="The Broad Institute Genomics Platform"/>
            <consortium name="The Broad Institute Genome Sequencing Center for Infectious Disease"/>
            <person name="Wu L."/>
            <person name="Ma J."/>
        </authorList>
    </citation>
    <scope>NUCLEOTIDE SEQUENCE [LARGE SCALE GENOMIC DNA]</scope>
    <source>
        <strain evidence="6">JCM 12928</strain>
    </source>
</reference>